<dbReference type="InterPro" id="IPR028028">
    <property type="entry name" value="DUF4450"/>
</dbReference>
<evidence type="ECO:0000256" key="1">
    <source>
        <dbReference type="SAM" id="SignalP"/>
    </source>
</evidence>
<keyword evidence="3" id="KW-1185">Reference proteome</keyword>
<dbReference type="RefSeq" id="WP_114437293.1">
    <property type="nucleotide sequence ID" value="NZ_QPIZ01000015.1"/>
</dbReference>
<sequence>MFKLRISKKTLVFTGLICFVAGLGATGPSSDTLSLWHGESRNIQYRPDGQDFVSVNGKNKFTRALYGTESDFRVETSDVPEFALYMPRMGGNIHFGLVRGKESIWVNDCDYIESRYRAGTRLYTVRDSILESGVIEIRALAMSDAEGMVLKMSFTDVPDDLELLTVYGGAANRRFHRSGDLGVDPQNSFELQNDYCEGNVYVVKDNAFEVFYGASEEENRNAANGGDIDGVKVIVGVLPVEALLREGDAHNRETPLAAWNAAKSDRYPVMLGKQKVQSGQTVYLSFSKPASKGGLHTAGLPRVFEEAEKSREALASRIQIDTPDPWINTLGGVLSVAGDGIWESPVYQHGAVGWRMPLSGWRGAYVADVLGWHDRARMHFNAYAHSQVTEVEPLYPHPTQDSTLNLSRALKKWGTQMYSNGYICRNPNRNNQMHHYDMNLCYIDELLWHFNWTGDLEYVKEMWPVIEAHLKWEKRNYDPDDDGLYDAYACIWASDALMYNSGGVTHSSAYNYRAHKTAARLAGLIGKEPEPYRREAQRIQKAIADHLWMDDLGWWAEYKDFMGHQRLHTSAAVWTIYQAIDADVSDAFQYHQATRYIDKEIPHIPVRAEGLDEELSTISTTNWMPYSWSVNIVAFAEVNHTALAYWLAGRPGEAYRLFKSAVMDGMYMGDSPGNIGQISFYDAARGECYRDFADPVGVTSRAVVQGLFGILPDVLHHRVVIKPGFPKAWDHASLTSPDLAFSYQQKVMADSYEVKLNFPLALAPELHLPVRYSRVNEVLVNGKKGSWMIDEDAVGRPTMVVECPPTLEATIEIRWSGHPVDAAPAEITTARGDEVEILTGGEVEELHDPQHVLTDFHVSGNKITGKVVGKVGPRTLFVKVRDQSLSWWQPVYIDVSTPLLVETVNEESAPLQLRVSNNSNKAFKGRMMVNPGRQSYKVPLQLAPAASSAVLTIPGEFVVKGSNKVKVFSHNGVGMDTVVVNWALPASTGKNTLVDLSRQFNDKVTRIFENEYLTPRSPYTTLQLPSQGIGEWCHPLMTAYIDDSGFRESLQNNIFHASQGFEFKSETDSIRDNIAFTSLWDNYPDSLIVPLKGKASHAYLLMTGSTNHMQSRFVNGVVRVDYEDGTSERLHLVNPDTWCPLEQDYYVDGAAFYIDTPAPYRVQLKTGKVSRNLGADLNIKGAEPRRIEGGAAVILDLPLDNRKELKQLILETTANDVVIGLMGVTLVE</sequence>
<organism evidence="2 3">
    <name type="scientific">Marinilabilia salmonicolor</name>
    <dbReference type="NCBI Taxonomy" id="989"/>
    <lineage>
        <taxon>Bacteria</taxon>
        <taxon>Pseudomonadati</taxon>
        <taxon>Bacteroidota</taxon>
        <taxon>Bacteroidia</taxon>
        <taxon>Marinilabiliales</taxon>
        <taxon>Marinilabiliaceae</taxon>
        <taxon>Marinilabilia</taxon>
    </lineage>
</organism>
<proteinExistence type="predicted"/>
<dbReference type="InterPro" id="IPR012341">
    <property type="entry name" value="6hp_glycosidase-like_sf"/>
</dbReference>
<dbReference type="Proteomes" id="UP000252733">
    <property type="component" value="Unassembled WGS sequence"/>
</dbReference>
<dbReference type="Pfam" id="PF14614">
    <property type="entry name" value="DUF4450"/>
    <property type="match status" value="1"/>
</dbReference>
<dbReference type="GO" id="GO:0005975">
    <property type="term" value="P:carbohydrate metabolic process"/>
    <property type="evidence" value="ECO:0007669"/>
    <property type="project" value="InterPro"/>
</dbReference>
<accession>A0A368UYM6</accession>
<dbReference type="AlphaFoldDB" id="A0A368UYM6"/>
<dbReference type="CDD" id="cd11747">
    <property type="entry name" value="GH94N_like_1"/>
    <property type="match status" value="1"/>
</dbReference>
<dbReference type="EMBL" id="QPIZ01000015">
    <property type="protein sequence ID" value="RCW32534.1"/>
    <property type="molecule type" value="Genomic_DNA"/>
</dbReference>
<gene>
    <name evidence="2" type="ORF">DFO77_11579</name>
</gene>
<evidence type="ECO:0000313" key="2">
    <source>
        <dbReference type="EMBL" id="RCW32534.1"/>
    </source>
</evidence>
<name>A0A368UYM6_9BACT</name>
<feature type="chain" id="PRO_5017041591" evidence="1">
    <location>
        <begin position="26"/>
        <end position="1228"/>
    </location>
</feature>
<reference evidence="2 3" key="1">
    <citation type="submission" date="2018-07" db="EMBL/GenBank/DDBJ databases">
        <title>Freshwater and sediment microbial communities from various areas in North America, analyzing microbe dynamics in response to fracking.</title>
        <authorList>
            <person name="Lamendella R."/>
        </authorList>
    </citation>
    <scope>NUCLEOTIDE SEQUENCE [LARGE SCALE GENOMIC DNA]</scope>
    <source>
        <strain evidence="2 3">160A</strain>
    </source>
</reference>
<protein>
    <submittedName>
        <fullName evidence="2">Uncharacterized protein DUF4450</fullName>
    </submittedName>
</protein>
<feature type="signal peptide" evidence="1">
    <location>
        <begin position="1"/>
        <end position="25"/>
    </location>
</feature>
<keyword evidence="1" id="KW-0732">Signal</keyword>
<dbReference type="SUPFAM" id="SSF48208">
    <property type="entry name" value="Six-hairpin glycosidases"/>
    <property type="match status" value="1"/>
</dbReference>
<dbReference type="Gene3D" id="1.50.10.10">
    <property type="match status" value="1"/>
</dbReference>
<evidence type="ECO:0000313" key="3">
    <source>
        <dbReference type="Proteomes" id="UP000252733"/>
    </source>
</evidence>
<comment type="caution">
    <text evidence="2">The sequence shown here is derived from an EMBL/GenBank/DDBJ whole genome shotgun (WGS) entry which is preliminary data.</text>
</comment>
<dbReference type="InterPro" id="IPR008928">
    <property type="entry name" value="6-hairpin_glycosidase_sf"/>
</dbReference>